<name>A0AAW0DZT2_9AGAR</name>
<dbReference type="SUPFAM" id="SSF56973">
    <property type="entry name" value="Aerolisin/ETX pore-forming domain"/>
    <property type="match status" value="1"/>
</dbReference>
<feature type="chain" id="PRO_5043810494" evidence="2">
    <location>
        <begin position="19"/>
        <end position="213"/>
    </location>
</feature>
<comment type="caution">
    <text evidence="3">The sequence shown here is derived from an EMBL/GenBank/DDBJ whole genome shotgun (WGS) entry which is preliminary data.</text>
</comment>
<sequence>MRLSPTLTLLAIAAATYAAPQNQHQHQASKRKNVDRPDPANLSHCPDNTIGDADRCTYEISSQGPDQRIHIKVGDPTHNCAGSPGPVEKTDTITWKISQTWKYGVSEGFSADGGEELPIGVSFENSDGWSNTETKSFSQSIGINVPPGKKGQRIAKVLHHTYNGRVRLNYGDPSGEPGEDNYHYIWYKNGVGSIQPTDDVSYDQILVDCNEEL</sequence>
<protein>
    <submittedName>
        <fullName evidence="3">Uncharacterized protein</fullName>
    </submittedName>
</protein>
<dbReference type="Proteomes" id="UP001383192">
    <property type="component" value="Unassembled WGS sequence"/>
</dbReference>
<accession>A0AAW0DZT2</accession>
<evidence type="ECO:0000313" key="4">
    <source>
        <dbReference type="Proteomes" id="UP001383192"/>
    </source>
</evidence>
<feature type="signal peptide" evidence="2">
    <location>
        <begin position="1"/>
        <end position="18"/>
    </location>
</feature>
<organism evidence="3 4">
    <name type="scientific">Paramarasmius palmivorus</name>
    <dbReference type="NCBI Taxonomy" id="297713"/>
    <lineage>
        <taxon>Eukaryota</taxon>
        <taxon>Fungi</taxon>
        <taxon>Dikarya</taxon>
        <taxon>Basidiomycota</taxon>
        <taxon>Agaricomycotina</taxon>
        <taxon>Agaricomycetes</taxon>
        <taxon>Agaricomycetidae</taxon>
        <taxon>Agaricales</taxon>
        <taxon>Marasmiineae</taxon>
        <taxon>Marasmiaceae</taxon>
        <taxon>Paramarasmius</taxon>
    </lineage>
</organism>
<evidence type="ECO:0000256" key="1">
    <source>
        <dbReference type="SAM" id="MobiDB-lite"/>
    </source>
</evidence>
<evidence type="ECO:0000313" key="3">
    <source>
        <dbReference type="EMBL" id="KAK7056938.1"/>
    </source>
</evidence>
<dbReference type="AlphaFoldDB" id="A0AAW0DZT2"/>
<keyword evidence="2" id="KW-0732">Signal</keyword>
<reference evidence="3 4" key="1">
    <citation type="submission" date="2024-01" db="EMBL/GenBank/DDBJ databases">
        <title>A draft genome for a cacao thread blight-causing isolate of Paramarasmius palmivorus.</title>
        <authorList>
            <person name="Baruah I.K."/>
            <person name="Bukari Y."/>
            <person name="Amoako-Attah I."/>
            <person name="Meinhardt L.W."/>
            <person name="Bailey B.A."/>
            <person name="Cohen S.P."/>
        </authorList>
    </citation>
    <scope>NUCLEOTIDE SEQUENCE [LARGE SCALE GENOMIC DNA]</scope>
    <source>
        <strain evidence="3 4">GH-12</strain>
    </source>
</reference>
<proteinExistence type="predicted"/>
<gene>
    <name evidence="3" type="ORF">VNI00_002656</name>
</gene>
<evidence type="ECO:0000256" key="2">
    <source>
        <dbReference type="SAM" id="SignalP"/>
    </source>
</evidence>
<dbReference type="Gene3D" id="2.170.15.10">
    <property type="entry name" value="Proaerolysin, chain A, domain 3"/>
    <property type="match status" value="1"/>
</dbReference>
<dbReference type="EMBL" id="JAYKXP010000006">
    <property type="protein sequence ID" value="KAK7056938.1"/>
    <property type="molecule type" value="Genomic_DNA"/>
</dbReference>
<feature type="region of interest" description="Disordered" evidence="1">
    <location>
        <begin position="19"/>
        <end position="48"/>
    </location>
</feature>
<keyword evidence="4" id="KW-1185">Reference proteome</keyword>